<dbReference type="Gene3D" id="3.30.40.10">
    <property type="entry name" value="Zinc/RING finger domain, C3HC4 (zinc finger)"/>
    <property type="match status" value="1"/>
</dbReference>
<keyword evidence="2" id="KW-0472">Membrane</keyword>
<protein>
    <recommendedName>
        <fullName evidence="3">RING-type domain-containing protein</fullName>
    </recommendedName>
</protein>
<dbReference type="AlphaFoldDB" id="A0A9P9D060"/>
<dbReference type="GO" id="GO:0008270">
    <property type="term" value="F:zinc ion binding"/>
    <property type="evidence" value="ECO:0007669"/>
    <property type="project" value="UniProtKB-KW"/>
</dbReference>
<feature type="domain" description="RING-type" evidence="3">
    <location>
        <begin position="107"/>
        <end position="149"/>
    </location>
</feature>
<dbReference type="Proteomes" id="UP000717696">
    <property type="component" value="Unassembled WGS sequence"/>
</dbReference>
<dbReference type="SUPFAM" id="SSF57850">
    <property type="entry name" value="RING/U-box"/>
    <property type="match status" value="1"/>
</dbReference>
<feature type="transmembrane region" description="Helical" evidence="2">
    <location>
        <begin position="23"/>
        <end position="46"/>
    </location>
</feature>
<keyword evidence="2" id="KW-0812">Transmembrane</keyword>
<dbReference type="PROSITE" id="PS50089">
    <property type="entry name" value="ZF_RING_2"/>
    <property type="match status" value="1"/>
</dbReference>
<evidence type="ECO:0000313" key="5">
    <source>
        <dbReference type="Proteomes" id="UP000717696"/>
    </source>
</evidence>
<dbReference type="Pfam" id="PF13639">
    <property type="entry name" value="zf-RING_2"/>
    <property type="match status" value="1"/>
</dbReference>
<dbReference type="CDD" id="cd16454">
    <property type="entry name" value="RING-H2_PA-TM-RING"/>
    <property type="match status" value="1"/>
</dbReference>
<dbReference type="OrthoDB" id="8062037at2759"/>
<dbReference type="PANTHER" id="PTHR45676:SF41">
    <property type="entry name" value="RING-H2 FINGER PROTEIN ATL66"/>
    <property type="match status" value="1"/>
</dbReference>
<keyword evidence="1" id="KW-0863">Zinc-finger</keyword>
<proteinExistence type="predicted"/>
<name>A0A9P9D060_9HYPO</name>
<accession>A0A9P9D060</accession>
<keyword evidence="1" id="KW-0479">Metal-binding</keyword>
<keyword evidence="1" id="KW-0862">Zinc</keyword>
<sequence length="164" mass="18870">MNYIPAGDSKTQSEDNVSTSGTLIPFVAAFGGIVGFFWTFLIFYMVKSRYHYHQPQRDIEAAKSKTKVRVDLQTLNHVIPSRKYEAVKALKEQATRASTQPSSAEVCAICLEVLVDQDYVRRLRCKHIFHTSCIDPWFRKHHVDCPLCKSIFIPNRRDNPEDVH</sequence>
<evidence type="ECO:0000259" key="3">
    <source>
        <dbReference type="PROSITE" id="PS50089"/>
    </source>
</evidence>
<keyword evidence="5" id="KW-1185">Reference proteome</keyword>
<organism evidence="4 5">
    <name type="scientific">Dactylonectria estremocensis</name>
    <dbReference type="NCBI Taxonomy" id="1079267"/>
    <lineage>
        <taxon>Eukaryota</taxon>
        <taxon>Fungi</taxon>
        <taxon>Dikarya</taxon>
        <taxon>Ascomycota</taxon>
        <taxon>Pezizomycotina</taxon>
        <taxon>Sordariomycetes</taxon>
        <taxon>Hypocreomycetidae</taxon>
        <taxon>Hypocreales</taxon>
        <taxon>Nectriaceae</taxon>
        <taxon>Dactylonectria</taxon>
    </lineage>
</organism>
<evidence type="ECO:0000256" key="1">
    <source>
        <dbReference type="PROSITE-ProRule" id="PRU00175"/>
    </source>
</evidence>
<keyword evidence="2" id="KW-1133">Transmembrane helix</keyword>
<evidence type="ECO:0000256" key="2">
    <source>
        <dbReference type="SAM" id="Phobius"/>
    </source>
</evidence>
<reference evidence="4" key="1">
    <citation type="journal article" date="2021" name="Nat. Commun.">
        <title>Genetic determinants of endophytism in the Arabidopsis root mycobiome.</title>
        <authorList>
            <person name="Mesny F."/>
            <person name="Miyauchi S."/>
            <person name="Thiergart T."/>
            <person name="Pickel B."/>
            <person name="Atanasova L."/>
            <person name="Karlsson M."/>
            <person name="Huettel B."/>
            <person name="Barry K.W."/>
            <person name="Haridas S."/>
            <person name="Chen C."/>
            <person name="Bauer D."/>
            <person name="Andreopoulos W."/>
            <person name="Pangilinan J."/>
            <person name="LaButti K."/>
            <person name="Riley R."/>
            <person name="Lipzen A."/>
            <person name="Clum A."/>
            <person name="Drula E."/>
            <person name="Henrissat B."/>
            <person name="Kohler A."/>
            <person name="Grigoriev I.V."/>
            <person name="Martin F.M."/>
            <person name="Hacquard S."/>
        </authorList>
    </citation>
    <scope>NUCLEOTIDE SEQUENCE</scope>
    <source>
        <strain evidence="4">MPI-CAGE-AT-0021</strain>
    </source>
</reference>
<dbReference type="EMBL" id="JAGMUU010000066">
    <property type="protein sequence ID" value="KAH7110024.1"/>
    <property type="molecule type" value="Genomic_DNA"/>
</dbReference>
<dbReference type="InterPro" id="IPR001841">
    <property type="entry name" value="Znf_RING"/>
</dbReference>
<dbReference type="PANTHER" id="PTHR45676">
    <property type="entry name" value="RING-H2 FINGER PROTEIN ATL51-RELATED"/>
    <property type="match status" value="1"/>
</dbReference>
<gene>
    <name evidence="4" type="ORF">B0J13DRAFT_578289</name>
</gene>
<evidence type="ECO:0000313" key="4">
    <source>
        <dbReference type="EMBL" id="KAH7110024.1"/>
    </source>
</evidence>
<dbReference type="InterPro" id="IPR013083">
    <property type="entry name" value="Znf_RING/FYVE/PHD"/>
</dbReference>
<dbReference type="SMART" id="SM00184">
    <property type="entry name" value="RING"/>
    <property type="match status" value="1"/>
</dbReference>
<comment type="caution">
    <text evidence="4">The sequence shown here is derived from an EMBL/GenBank/DDBJ whole genome shotgun (WGS) entry which is preliminary data.</text>
</comment>